<proteinExistence type="predicted"/>
<keyword evidence="1" id="KW-0547">Nucleotide-binding</keyword>
<dbReference type="EMBL" id="CP159510">
    <property type="protein sequence ID" value="XCJ15829.1"/>
    <property type="molecule type" value="Genomic_DNA"/>
</dbReference>
<feature type="domain" description="ABC transporter" evidence="3">
    <location>
        <begin position="4"/>
        <end position="257"/>
    </location>
</feature>
<dbReference type="CDD" id="cd03221">
    <property type="entry name" value="ABCF_EF-3"/>
    <property type="match status" value="2"/>
</dbReference>
<dbReference type="RefSeq" id="WP_353947581.1">
    <property type="nucleotide sequence ID" value="NZ_CP159510.1"/>
</dbReference>
<evidence type="ECO:0000256" key="2">
    <source>
        <dbReference type="ARBA" id="ARBA00022840"/>
    </source>
</evidence>
<dbReference type="Pfam" id="PF00005">
    <property type="entry name" value="ABC_tran"/>
    <property type="match status" value="2"/>
</dbReference>
<dbReference type="PROSITE" id="PS50893">
    <property type="entry name" value="ABC_TRANSPORTER_2"/>
    <property type="match status" value="2"/>
</dbReference>
<reference evidence="4" key="1">
    <citation type="submission" date="2024-06" db="EMBL/GenBank/DDBJ databases">
        <authorList>
            <person name="Fan A."/>
            <person name="Zhang F.Y."/>
            <person name="Zhang L."/>
        </authorList>
    </citation>
    <scope>NUCLEOTIDE SEQUENCE</scope>
    <source>
        <strain evidence="4">Y61</strain>
    </source>
</reference>
<protein>
    <submittedName>
        <fullName evidence="4">Ribosomal protection-like ABC-F family protein</fullName>
    </submittedName>
</protein>
<evidence type="ECO:0000259" key="3">
    <source>
        <dbReference type="PROSITE" id="PS50893"/>
    </source>
</evidence>
<dbReference type="PANTHER" id="PTHR42855:SF2">
    <property type="entry name" value="DRUG RESISTANCE ABC TRANSPORTER,ATP-BINDING PROTEIN"/>
    <property type="match status" value="1"/>
</dbReference>
<dbReference type="InterPro" id="IPR032781">
    <property type="entry name" value="ABC_tran_Xtn"/>
</dbReference>
<dbReference type="SMART" id="SM00382">
    <property type="entry name" value="AAA"/>
    <property type="match status" value="2"/>
</dbReference>
<keyword evidence="2" id="KW-0067">ATP-binding</keyword>
<dbReference type="Gene3D" id="3.40.50.300">
    <property type="entry name" value="P-loop containing nucleotide triphosphate hydrolases"/>
    <property type="match status" value="2"/>
</dbReference>
<evidence type="ECO:0000256" key="1">
    <source>
        <dbReference type="ARBA" id="ARBA00022741"/>
    </source>
</evidence>
<dbReference type="FunFam" id="3.40.50.300:FF:000011">
    <property type="entry name" value="Putative ABC transporter ATP-binding component"/>
    <property type="match status" value="1"/>
</dbReference>
<name>A0AAU8ICC0_9BACL</name>
<dbReference type="NCBIfam" id="NF000355">
    <property type="entry name" value="ribo_prot_ABC_F"/>
    <property type="match status" value="1"/>
</dbReference>
<dbReference type="InterPro" id="IPR051309">
    <property type="entry name" value="ABCF_ATPase"/>
</dbReference>
<dbReference type="CDD" id="cd00882">
    <property type="entry name" value="Ras_like_GTPase"/>
    <property type="match status" value="1"/>
</dbReference>
<feature type="domain" description="ABC transporter" evidence="3">
    <location>
        <begin position="333"/>
        <end position="533"/>
    </location>
</feature>
<dbReference type="GO" id="GO:0005524">
    <property type="term" value="F:ATP binding"/>
    <property type="evidence" value="ECO:0007669"/>
    <property type="project" value="UniProtKB-KW"/>
</dbReference>
<dbReference type="InterPro" id="IPR003593">
    <property type="entry name" value="AAA+_ATPase"/>
</dbReference>
<dbReference type="PANTHER" id="PTHR42855">
    <property type="entry name" value="ABC TRANSPORTER ATP-BINDING SUBUNIT"/>
    <property type="match status" value="1"/>
</dbReference>
<organism evidence="4">
    <name type="scientific">Sporolactobacillus sp. Y61</name>
    <dbReference type="NCBI Taxonomy" id="3160863"/>
    <lineage>
        <taxon>Bacteria</taxon>
        <taxon>Bacillati</taxon>
        <taxon>Bacillota</taxon>
        <taxon>Bacilli</taxon>
        <taxon>Bacillales</taxon>
        <taxon>Sporolactobacillaceae</taxon>
        <taxon>Sporolactobacillus</taxon>
    </lineage>
</organism>
<gene>
    <name evidence="4" type="primary">abc-f</name>
    <name evidence="4" type="ORF">ABNN70_08835</name>
</gene>
<dbReference type="SUPFAM" id="SSF52540">
    <property type="entry name" value="P-loop containing nucleoside triphosphate hydrolases"/>
    <property type="match status" value="2"/>
</dbReference>
<dbReference type="GO" id="GO:0016887">
    <property type="term" value="F:ATP hydrolysis activity"/>
    <property type="evidence" value="ECO:0007669"/>
    <property type="project" value="InterPro"/>
</dbReference>
<dbReference type="InterPro" id="IPR017871">
    <property type="entry name" value="ABC_transporter-like_CS"/>
</dbReference>
<accession>A0AAU8ICC0</accession>
<dbReference type="InterPro" id="IPR027417">
    <property type="entry name" value="P-loop_NTPase"/>
</dbReference>
<dbReference type="Pfam" id="PF12848">
    <property type="entry name" value="ABC_tran_Xtn"/>
    <property type="match status" value="1"/>
</dbReference>
<sequence length="533" mass="60084">MIICQTDHLKKNIAGKEILHDVSFTVHEGEKTAIVGANGSGKTTLFNLISGLDKPDEGNVAIKKEASVGYLRQLPDGGDQSVREVLAGTFSACTEISRKMHEMELAFSIVSADKMEKMLRTYAQLQETFQRLGGYNIDHSIEHVAGGLGIGHLLDQPYRSLSGGERTKVGLACQLLNTPDLLLLDEPTNHLDIMALEWLERFIMQYKGTILLVSHDRFFLDRTVGKVLDLEDGTVTVYHGNYSSYIKEKQERLLLAFAAFETQQKKINKMKETIKRLKEWANQANPPNAGLHRRAKSMEKALSRMERLKKPKMESDKMALNFNASKRTGNRVLSCHDLTVRFGTHVLFRGVNLDLRYQDRMAIMGPNGSGKTTLLKCLLGQTSPVEGEIKQGTNLNVGILSQHVFENPGEKDRRVIDVFREHARLTEGEARGELAKFLFYGADVFRKIGSLSGGERVRIRLADLMMKKINVLILDEPTNHLDIESREVLEEAVSQFTGTVIAVSHDRYFLKQCFNKIYWLENGKLTNYQLENS</sequence>
<dbReference type="PROSITE" id="PS00211">
    <property type="entry name" value="ABC_TRANSPORTER_1"/>
    <property type="match status" value="2"/>
</dbReference>
<dbReference type="InterPro" id="IPR003439">
    <property type="entry name" value="ABC_transporter-like_ATP-bd"/>
</dbReference>
<dbReference type="AlphaFoldDB" id="A0AAU8ICC0"/>
<evidence type="ECO:0000313" key="4">
    <source>
        <dbReference type="EMBL" id="XCJ15829.1"/>
    </source>
</evidence>